<dbReference type="SUPFAM" id="SSF103473">
    <property type="entry name" value="MFS general substrate transporter"/>
    <property type="match status" value="1"/>
</dbReference>
<feature type="transmembrane region" description="Helical" evidence="6">
    <location>
        <begin position="509"/>
        <end position="533"/>
    </location>
</feature>
<comment type="subcellular location">
    <subcellularLocation>
        <location evidence="1">Cell membrane</location>
        <topology evidence="1">Multi-pass membrane protein</topology>
    </subcellularLocation>
</comment>
<evidence type="ECO:0000256" key="1">
    <source>
        <dbReference type="ARBA" id="ARBA00004651"/>
    </source>
</evidence>
<sequence length="801" mass="83970">MQRFLNSVPIAAIGALSLLLLTYVGYGEALRTYSAFQHERLAAEGEILQNAIETFLKAGLPLEQFIGFDTIAEPVMLSDDGLVGITVVDNDSRVRFSKQRTGFTFPPAGVPSAGDGGPSMRFGVVRDDLYDHVTLPLASRFERLGQLVLTVRSDSLVAAVDARFRDLVRIVGLLTLAIAVIALAIEVAARRRPIFWHRIVYGAVFLVMASLVTWSIASLYSEAVQGKAAALGNSLGQRLGQVFALDLDLSDIDGLDTTFADYRRLNPEIGEIALIRDGRIAIGTDPQRLGAAWLSNPDNFEYLAAVGDGNAIRLAVAVPYDVILGKVARSVKNFAVLFVACAFLALLLMQGAAVTRQLRVATRPGEQAPGLTEPEIGDLKLALVTPIFFLAVFVEALNAAFLPGLMAEIAEGAGMPGQVKDLLFMTYFLGFAAILVPAGRLAELRGPRPLMLGGLALAACGLLIMAFAHELPLVAAARAFSGIGQGALFIGVQSYILRMAQESKRTQGAAIIVFAFNGAIISGSAIGGLLVAYMGPEGVFLVAAAITGLTFLNCFLQIADLGPSSPDAAAAGGIGRTLARMGGDLKALIADRDFLRTMLLIGIPTKAVLTGVAIFALPLVLSGAGFAKEDIGQLIMLYGAGVLIASRQVSRLVDRVGQTTPVLFWGALLSALALVAIGASGSPRLAALVPLPHVELATLAIGVLTLGLAHGFINAPVVTHVSRLPVSIGIGSGSATATYRFLERLGHVAGPLLLGQFLLWTDHDPLTIAYVGAAIAAMALLFVIPLGGSRPRSLSSASGGV</sequence>
<dbReference type="GO" id="GO:0005886">
    <property type="term" value="C:plasma membrane"/>
    <property type="evidence" value="ECO:0007669"/>
    <property type="project" value="UniProtKB-SubCell"/>
</dbReference>
<dbReference type="RefSeq" id="WP_085881442.1">
    <property type="nucleotide sequence ID" value="NZ_FWFR01000001.1"/>
</dbReference>
<evidence type="ECO:0000256" key="3">
    <source>
        <dbReference type="ARBA" id="ARBA00022692"/>
    </source>
</evidence>
<feature type="domain" description="Major facilitator superfamily (MFS) profile" evidence="7">
    <location>
        <begin position="384"/>
        <end position="791"/>
    </location>
</feature>
<evidence type="ECO:0000256" key="4">
    <source>
        <dbReference type="ARBA" id="ARBA00022989"/>
    </source>
</evidence>
<protein>
    <submittedName>
        <fullName evidence="8">Multidrug efflux system protein MdtL</fullName>
    </submittedName>
</protein>
<dbReference type="PANTHER" id="PTHR43124">
    <property type="entry name" value="PURINE EFFLUX PUMP PBUE"/>
    <property type="match status" value="1"/>
</dbReference>
<keyword evidence="5 6" id="KW-0472">Membrane</keyword>
<keyword evidence="4 6" id="KW-1133">Transmembrane helix</keyword>
<feature type="transmembrane region" description="Helical" evidence="6">
    <location>
        <begin position="631"/>
        <end position="650"/>
    </location>
</feature>
<dbReference type="GO" id="GO:0022857">
    <property type="term" value="F:transmembrane transporter activity"/>
    <property type="evidence" value="ECO:0007669"/>
    <property type="project" value="InterPro"/>
</dbReference>
<feature type="transmembrane region" description="Helical" evidence="6">
    <location>
        <begin position="167"/>
        <end position="187"/>
    </location>
</feature>
<evidence type="ECO:0000256" key="6">
    <source>
        <dbReference type="SAM" id="Phobius"/>
    </source>
</evidence>
<keyword evidence="9" id="KW-1185">Reference proteome</keyword>
<feature type="transmembrane region" description="Helical" evidence="6">
    <location>
        <begin position="334"/>
        <end position="354"/>
    </location>
</feature>
<dbReference type="Pfam" id="PF07690">
    <property type="entry name" value="MFS_1"/>
    <property type="match status" value="1"/>
</dbReference>
<dbReference type="InterPro" id="IPR050189">
    <property type="entry name" value="MFS_Efflux_Transporters"/>
</dbReference>
<evidence type="ECO:0000256" key="2">
    <source>
        <dbReference type="ARBA" id="ARBA00022475"/>
    </source>
</evidence>
<feature type="transmembrane region" description="Helical" evidence="6">
    <location>
        <begin position="450"/>
        <end position="469"/>
    </location>
</feature>
<accession>A0A1Y5R7U4</accession>
<dbReference type="Proteomes" id="UP000193200">
    <property type="component" value="Unassembled WGS sequence"/>
</dbReference>
<dbReference type="Gene3D" id="1.20.1250.20">
    <property type="entry name" value="MFS general substrate transporter like domains"/>
    <property type="match status" value="1"/>
</dbReference>
<dbReference type="EMBL" id="FWFR01000001">
    <property type="protein sequence ID" value="SLN10816.1"/>
    <property type="molecule type" value="Genomic_DNA"/>
</dbReference>
<feature type="transmembrane region" description="Helical" evidence="6">
    <location>
        <begin position="662"/>
        <end position="679"/>
    </location>
</feature>
<feature type="transmembrane region" description="Helical" evidence="6">
    <location>
        <begin position="422"/>
        <end position="438"/>
    </location>
</feature>
<feature type="transmembrane region" description="Helical" evidence="6">
    <location>
        <begin position="539"/>
        <end position="556"/>
    </location>
</feature>
<evidence type="ECO:0000256" key="5">
    <source>
        <dbReference type="ARBA" id="ARBA00023136"/>
    </source>
</evidence>
<evidence type="ECO:0000313" key="9">
    <source>
        <dbReference type="Proteomes" id="UP000193200"/>
    </source>
</evidence>
<evidence type="ECO:0000313" key="8">
    <source>
        <dbReference type="EMBL" id="SLN10816.1"/>
    </source>
</evidence>
<keyword evidence="2" id="KW-1003">Cell membrane</keyword>
<feature type="transmembrane region" description="Helical" evidence="6">
    <location>
        <begin position="598"/>
        <end position="619"/>
    </location>
</feature>
<feature type="transmembrane region" description="Helical" evidence="6">
    <location>
        <begin position="699"/>
        <end position="721"/>
    </location>
</feature>
<gene>
    <name evidence="8" type="ORF">OCH7691_00066</name>
</gene>
<proteinExistence type="predicted"/>
<dbReference type="InterPro" id="IPR020846">
    <property type="entry name" value="MFS_dom"/>
</dbReference>
<dbReference type="AlphaFoldDB" id="A0A1Y5R7U4"/>
<evidence type="ECO:0000259" key="7">
    <source>
        <dbReference type="PROSITE" id="PS50850"/>
    </source>
</evidence>
<keyword evidence="3 6" id="KW-0812">Transmembrane</keyword>
<feature type="transmembrane region" description="Helical" evidence="6">
    <location>
        <begin position="475"/>
        <end position="497"/>
    </location>
</feature>
<dbReference type="InParanoid" id="A0A1Y5R7U4"/>
<feature type="transmembrane region" description="Helical" evidence="6">
    <location>
        <begin position="199"/>
        <end position="217"/>
    </location>
</feature>
<dbReference type="PANTHER" id="PTHR43124:SF3">
    <property type="entry name" value="CHLORAMPHENICOL EFFLUX PUMP RV0191"/>
    <property type="match status" value="1"/>
</dbReference>
<dbReference type="InterPro" id="IPR011701">
    <property type="entry name" value="MFS"/>
</dbReference>
<name>A0A1Y5R7U4_9PROT</name>
<dbReference type="OrthoDB" id="8455980at2"/>
<feature type="transmembrane region" description="Helical" evidence="6">
    <location>
        <begin position="767"/>
        <end position="786"/>
    </location>
</feature>
<reference evidence="8 9" key="1">
    <citation type="submission" date="2017-03" db="EMBL/GenBank/DDBJ databases">
        <authorList>
            <person name="Afonso C.L."/>
            <person name="Miller P.J."/>
            <person name="Scott M.A."/>
            <person name="Spackman E."/>
            <person name="Goraichik I."/>
            <person name="Dimitrov K.M."/>
            <person name="Suarez D.L."/>
            <person name="Swayne D.E."/>
        </authorList>
    </citation>
    <scope>NUCLEOTIDE SEQUENCE [LARGE SCALE GENOMIC DNA]</scope>
    <source>
        <strain evidence="8 9">CECT 7691</strain>
    </source>
</reference>
<dbReference type="PROSITE" id="PS50850">
    <property type="entry name" value="MFS"/>
    <property type="match status" value="1"/>
</dbReference>
<dbReference type="InterPro" id="IPR036259">
    <property type="entry name" value="MFS_trans_sf"/>
</dbReference>
<organism evidence="8 9">
    <name type="scientific">Oceanibacterium hippocampi</name>
    <dbReference type="NCBI Taxonomy" id="745714"/>
    <lineage>
        <taxon>Bacteria</taxon>
        <taxon>Pseudomonadati</taxon>
        <taxon>Pseudomonadota</taxon>
        <taxon>Alphaproteobacteria</taxon>
        <taxon>Sneathiellales</taxon>
        <taxon>Sneathiellaceae</taxon>
        <taxon>Oceanibacterium</taxon>
    </lineage>
</organism>